<dbReference type="HOGENOM" id="CLU_002406_0_0_1"/>
<dbReference type="AlphaFoldDB" id="R7YY47"/>
<dbReference type="InterPro" id="IPR015943">
    <property type="entry name" value="WD40/YVTN_repeat-like_dom_sf"/>
</dbReference>
<dbReference type="RefSeq" id="XP_007782187.1">
    <property type="nucleotide sequence ID" value="XM_007783997.1"/>
</dbReference>
<feature type="repeat" description="WD" evidence="3">
    <location>
        <begin position="1107"/>
        <end position="1139"/>
    </location>
</feature>
<reference evidence="7" key="1">
    <citation type="submission" date="2012-06" db="EMBL/GenBank/DDBJ databases">
        <title>The genome sequence of Coniosporium apollinis CBS 100218.</title>
        <authorList>
            <consortium name="The Broad Institute Genome Sequencing Platform"/>
            <person name="Cuomo C."/>
            <person name="Gorbushina A."/>
            <person name="Noack S."/>
            <person name="Walker B."/>
            <person name="Young S.K."/>
            <person name="Zeng Q."/>
            <person name="Gargeya S."/>
            <person name="Fitzgerald M."/>
            <person name="Haas B."/>
            <person name="Abouelleil A."/>
            <person name="Alvarado L."/>
            <person name="Arachchi H.M."/>
            <person name="Berlin A.M."/>
            <person name="Chapman S.B."/>
            <person name="Goldberg J."/>
            <person name="Griggs A."/>
            <person name="Gujja S."/>
            <person name="Hansen M."/>
            <person name="Howarth C."/>
            <person name="Imamovic A."/>
            <person name="Larimer J."/>
            <person name="McCowan C."/>
            <person name="Montmayeur A."/>
            <person name="Murphy C."/>
            <person name="Neiman D."/>
            <person name="Pearson M."/>
            <person name="Priest M."/>
            <person name="Roberts A."/>
            <person name="Saif S."/>
            <person name="Shea T."/>
            <person name="Sisk P."/>
            <person name="Sykes S."/>
            <person name="Wortman J."/>
            <person name="Nusbaum C."/>
            <person name="Birren B."/>
        </authorList>
    </citation>
    <scope>NUCLEOTIDE SEQUENCE [LARGE SCALE GENOMIC DNA]</scope>
    <source>
        <strain evidence="7">CBS 100218</strain>
    </source>
</reference>
<gene>
    <name evidence="6" type="ORF">W97_06272</name>
</gene>
<sequence>MAAGASPQARLTIRDAFERFEATVSPDDSRQFSTTELKDVRDAALQIETQLAARQSLRNMRRLQPFLDGLEHYSKSVEILCNGTPYLSWIWAPVKLMLQLSADYLKVFEKLIEAYGKIADALPRFDRLSAALKENHDFQAVLAIFYADILEFHRRAYKFVRRKSWSILFTSTWAGFDSRFNSILASLAYHSELVDKEAHSVHIAEAKQWRKLQTELEDKKEKERNAAQLINVMSWLGLSGIAQEDELDRILRLCLPGSCDWLIKHTKIDLWLKDSPTHSLIWLHGKPGAGKSVICSSLVQSMEKQKINVFYYFFSYRNSAAETSTRLLRSLTAQVIQKFPDLAGYVHDEYVLSHSTASLRALRKLLPNLLISAQSSRLVIDGIDECDPDEQKFIIEHILELLPTGTSSHICKILVSSRDVPTVSRNLRKKTKIATEISLSREHQSVDNVIECFIQKRLLELQDDIGELEHDGAVVDNTRRTLAEKANGKHGMFLWVHLVLVSLETVHSIRELHDIVKTIPAGLPELYNRILARICDERNPRDRDKALRILKWVCFSQRPLKKFELLNGIALTPENTALDGNSTVVERVLDVCKPLIEERPDSAIVFVHFSVREFLVTSQAMTTIKKIEAHHDIAFACATILMSGFDLLRPGLTEGDCLMQVASGLYGLVPYASEYWVEHLLTYAYCVGTLDQSHPLMLHFSQVREKHDQLSTMLKNGENGAASLGGYPSQDQLDKRLGLLAHLPVHQLVHDTLRVRWMSNQEAYESGKDAETYALHHDRTFFSRLTNTFNNFVLQLLAEEDIPGVTKDKLAALKRSYASSAFRCRYSSCPNASVGFASDQLRTQHEALHLRRQFCKTPTCSWSRIGFQNRKGLEAHMRNFHGEKKTVPIPSKVRRTLGNRDCEKDEDLPDSTAAPSPPPPTGAGLEAEIADVGNALCDLHMDTLPEKFKKEGPDWHAVFNPRVRRVLDVNLIHDLPCQNVVLCVRFSSDGLYLATGCKRSATIFDVEMGLSIVRLEHGATYIRSVCFSPDGRNLATGGDDKVIRVWDIEARQIRHQLSGHDEEIYALDFSRNGLFIASGGFDRTVRLWDTSTNQQVMVFTADDGFFSIAISPDNRFVAAGSLDSSVYIWDISNGRLVEHLEGKDGHKASVYSVAFAPNGKDLISGSLDKTIKVWELSMPPENIPGTGWMVGKCIKTFEGHKDFVLAVTMTPDDAWVLSGSQDRGVQFWDPNTGVAHLRIQGHENAVVSVATSPMGNIFATASADMCVRIWRYSNY</sequence>
<dbReference type="PANTHER" id="PTHR10039">
    <property type="entry name" value="AMELOGENIN"/>
    <property type="match status" value="1"/>
</dbReference>
<feature type="repeat" description="WD" evidence="3">
    <location>
        <begin position="1015"/>
        <end position="1056"/>
    </location>
</feature>
<dbReference type="OrthoDB" id="7464126at2759"/>
<feature type="region of interest" description="Disordered" evidence="4">
    <location>
        <begin position="895"/>
        <end position="924"/>
    </location>
</feature>
<feature type="repeat" description="WD" evidence="3">
    <location>
        <begin position="1197"/>
        <end position="1229"/>
    </location>
</feature>
<dbReference type="GeneID" id="19903583"/>
<dbReference type="InterPro" id="IPR036322">
    <property type="entry name" value="WD40_repeat_dom_sf"/>
</dbReference>
<dbReference type="PROSITE" id="PS50294">
    <property type="entry name" value="WD_REPEATS_REGION"/>
    <property type="match status" value="6"/>
</dbReference>
<dbReference type="Pfam" id="PF00400">
    <property type="entry name" value="WD40"/>
    <property type="match status" value="7"/>
</dbReference>
<dbReference type="Proteomes" id="UP000016924">
    <property type="component" value="Unassembled WGS sequence"/>
</dbReference>
<evidence type="ECO:0000256" key="1">
    <source>
        <dbReference type="ARBA" id="ARBA00022574"/>
    </source>
</evidence>
<feature type="domain" description="NACHT" evidence="5">
    <location>
        <begin position="279"/>
        <end position="418"/>
    </location>
</feature>
<protein>
    <recommendedName>
        <fullName evidence="5">NACHT domain-containing protein</fullName>
    </recommendedName>
</protein>
<dbReference type="OMA" id="EYWTEYL"/>
<dbReference type="Pfam" id="PF24809">
    <property type="entry name" value="DUF7708"/>
    <property type="match status" value="1"/>
</dbReference>
<evidence type="ECO:0000256" key="3">
    <source>
        <dbReference type="PROSITE-ProRule" id="PRU00221"/>
    </source>
</evidence>
<dbReference type="InterPro" id="IPR019775">
    <property type="entry name" value="WD40_repeat_CS"/>
</dbReference>
<dbReference type="eggNOG" id="KOG0266">
    <property type="taxonomic scope" value="Eukaryota"/>
</dbReference>
<dbReference type="SMART" id="SM00320">
    <property type="entry name" value="WD40"/>
    <property type="match status" value="7"/>
</dbReference>
<keyword evidence="1 3" id="KW-0853">WD repeat</keyword>
<dbReference type="InterPro" id="IPR027417">
    <property type="entry name" value="P-loop_NTPase"/>
</dbReference>
<evidence type="ECO:0000256" key="4">
    <source>
        <dbReference type="SAM" id="MobiDB-lite"/>
    </source>
</evidence>
<dbReference type="SUPFAM" id="SSF50978">
    <property type="entry name" value="WD40 repeat-like"/>
    <property type="match status" value="1"/>
</dbReference>
<organism evidence="6 7">
    <name type="scientific">Coniosporium apollinis (strain CBS 100218)</name>
    <name type="common">Rock-inhabiting black yeast</name>
    <dbReference type="NCBI Taxonomy" id="1168221"/>
    <lineage>
        <taxon>Eukaryota</taxon>
        <taxon>Fungi</taxon>
        <taxon>Dikarya</taxon>
        <taxon>Ascomycota</taxon>
        <taxon>Pezizomycotina</taxon>
        <taxon>Dothideomycetes</taxon>
        <taxon>Dothideomycetes incertae sedis</taxon>
        <taxon>Coniosporium</taxon>
    </lineage>
</organism>
<dbReference type="InterPro" id="IPR020472">
    <property type="entry name" value="WD40_PAC1"/>
</dbReference>
<evidence type="ECO:0000313" key="6">
    <source>
        <dbReference type="EMBL" id="EON66870.1"/>
    </source>
</evidence>
<evidence type="ECO:0000313" key="7">
    <source>
        <dbReference type="Proteomes" id="UP000016924"/>
    </source>
</evidence>
<dbReference type="PROSITE" id="PS50082">
    <property type="entry name" value="WD_REPEATS_2"/>
    <property type="match status" value="6"/>
</dbReference>
<evidence type="ECO:0000256" key="2">
    <source>
        <dbReference type="ARBA" id="ARBA00022737"/>
    </source>
</evidence>
<feature type="repeat" description="WD" evidence="3">
    <location>
        <begin position="1057"/>
        <end position="1098"/>
    </location>
</feature>
<dbReference type="Gene3D" id="2.130.10.10">
    <property type="entry name" value="YVTN repeat-like/Quinoprotein amine dehydrogenase"/>
    <property type="match status" value="1"/>
</dbReference>
<accession>R7YY47</accession>
<name>R7YY47_CONA1</name>
<dbReference type="Pfam" id="PF24883">
    <property type="entry name" value="NPHP3_N"/>
    <property type="match status" value="1"/>
</dbReference>
<dbReference type="Gene3D" id="3.40.50.300">
    <property type="entry name" value="P-loop containing nucleotide triphosphate hydrolases"/>
    <property type="match status" value="1"/>
</dbReference>
<dbReference type="PROSITE" id="PS00678">
    <property type="entry name" value="WD_REPEATS_1"/>
    <property type="match status" value="4"/>
</dbReference>
<dbReference type="PRINTS" id="PR00320">
    <property type="entry name" value="GPROTEINBRPT"/>
</dbReference>
<dbReference type="InterPro" id="IPR001680">
    <property type="entry name" value="WD40_rpt"/>
</dbReference>
<keyword evidence="2" id="KW-0677">Repeat</keyword>
<dbReference type="PROSITE" id="PS50837">
    <property type="entry name" value="NACHT"/>
    <property type="match status" value="1"/>
</dbReference>
<dbReference type="InterPro" id="IPR056125">
    <property type="entry name" value="DUF7708"/>
</dbReference>
<dbReference type="SUPFAM" id="SSF52540">
    <property type="entry name" value="P-loop containing nucleoside triphosphate hydrolases"/>
    <property type="match status" value="1"/>
</dbReference>
<keyword evidence="7" id="KW-1185">Reference proteome</keyword>
<evidence type="ECO:0000259" key="5">
    <source>
        <dbReference type="PROSITE" id="PS50837"/>
    </source>
</evidence>
<dbReference type="InterPro" id="IPR056884">
    <property type="entry name" value="NPHP3-like_N"/>
</dbReference>
<proteinExistence type="predicted"/>
<dbReference type="InterPro" id="IPR007111">
    <property type="entry name" value="NACHT_NTPase"/>
</dbReference>
<dbReference type="CDD" id="cd00200">
    <property type="entry name" value="WD40"/>
    <property type="match status" value="1"/>
</dbReference>
<dbReference type="STRING" id="1168221.R7YY47"/>
<feature type="repeat" description="WD" evidence="3">
    <location>
        <begin position="1239"/>
        <end position="1275"/>
    </location>
</feature>
<dbReference type="EMBL" id="JH767583">
    <property type="protein sequence ID" value="EON66870.1"/>
    <property type="molecule type" value="Genomic_DNA"/>
</dbReference>
<feature type="repeat" description="WD" evidence="3">
    <location>
        <begin position="1143"/>
        <end position="1177"/>
    </location>
</feature>
<dbReference type="PANTHER" id="PTHR10039:SF14">
    <property type="entry name" value="NACHT DOMAIN-CONTAINING PROTEIN"/>
    <property type="match status" value="1"/>
</dbReference>